<dbReference type="SUPFAM" id="SSF55729">
    <property type="entry name" value="Acyl-CoA N-acyltransferases (Nat)"/>
    <property type="match status" value="1"/>
</dbReference>
<evidence type="ECO:0000313" key="2">
    <source>
        <dbReference type="EMBL" id="MBS4100871.1"/>
    </source>
</evidence>
<dbReference type="PANTHER" id="PTHR42791">
    <property type="entry name" value="GNAT FAMILY ACETYLTRANSFERASE"/>
    <property type="match status" value="1"/>
</dbReference>
<protein>
    <submittedName>
        <fullName evidence="2">GNAT family N-acetyltransferase</fullName>
    </submittedName>
</protein>
<feature type="domain" description="N-acetyltransferase" evidence="1">
    <location>
        <begin position="13"/>
        <end position="202"/>
    </location>
</feature>
<dbReference type="EMBL" id="JAGXOE010000009">
    <property type="protein sequence ID" value="MBS4100871.1"/>
    <property type="molecule type" value="Genomic_DNA"/>
</dbReference>
<sequence>MSTDVHGDTAPGVHIRSALGADLPALARICAKAFEDDAFTRWMHPDAAAREGVLAHMFTAALSEAVPSGGAIAAVVPGVGPVGVSIWLESHTAPEPDLAGDDPLVRRMRAVHAATNAVRPTEPHVHLASMAVLPRSRGRGVGALMLAEGLRRAGARGLMCYLEASSQDNRRLYARNGFVDLGSPIIVAPDAPPLWPMWRAPR</sequence>
<accession>A0ABS5N9C1</accession>
<keyword evidence="3" id="KW-1185">Reference proteome</keyword>
<dbReference type="PANTHER" id="PTHR42791:SF1">
    <property type="entry name" value="N-ACETYLTRANSFERASE DOMAIN-CONTAINING PROTEIN"/>
    <property type="match status" value="1"/>
</dbReference>
<comment type="caution">
    <text evidence="2">The sequence shown here is derived from an EMBL/GenBank/DDBJ whole genome shotgun (WGS) entry which is preliminary data.</text>
</comment>
<dbReference type="CDD" id="cd04301">
    <property type="entry name" value="NAT_SF"/>
    <property type="match status" value="1"/>
</dbReference>
<dbReference type="InterPro" id="IPR016181">
    <property type="entry name" value="Acyl_CoA_acyltransferase"/>
</dbReference>
<evidence type="ECO:0000313" key="3">
    <source>
        <dbReference type="Proteomes" id="UP000676853"/>
    </source>
</evidence>
<reference evidence="2 3" key="1">
    <citation type="submission" date="2021-04" db="EMBL/GenBank/DDBJ databases">
        <title>Whole genome sequence analysis of a thiophenic sulfur metabolizing bacteria.</title>
        <authorList>
            <person name="Akhtar N."/>
            <person name="Akram J."/>
            <person name="Aslam A."/>
        </authorList>
    </citation>
    <scope>NUCLEOTIDE SEQUENCE [LARGE SCALE GENOMIC DNA]</scope>
    <source>
        <strain evidence="2 3">3OW</strain>
    </source>
</reference>
<dbReference type="Gene3D" id="3.40.630.30">
    <property type="match status" value="1"/>
</dbReference>
<organism evidence="2 3">
    <name type="scientific">Tsukamurella paurometabola</name>
    <name type="common">Corynebacterium paurometabolum</name>
    <dbReference type="NCBI Taxonomy" id="2061"/>
    <lineage>
        <taxon>Bacteria</taxon>
        <taxon>Bacillati</taxon>
        <taxon>Actinomycetota</taxon>
        <taxon>Actinomycetes</taxon>
        <taxon>Mycobacteriales</taxon>
        <taxon>Tsukamurellaceae</taxon>
        <taxon>Tsukamurella</taxon>
    </lineage>
</organism>
<evidence type="ECO:0000259" key="1">
    <source>
        <dbReference type="PROSITE" id="PS51186"/>
    </source>
</evidence>
<dbReference type="InterPro" id="IPR000182">
    <property type="entry name" value="GNAT_dom"/>
</dbReference>
<dbReference type="Pfam" id="PF00583">
    <property type="entry name" value="Acetyltransf_1"/>
    <property type="match status" value="1"/>
</dbReference>
<name>A0ABS5N9C1_TSUPA</name>
<gene>
    <name evidence="2" type="ORF">KFZ73_06425</name>
</gene>
<dbReference type="RefSeq" id="WP_212553278.1">
    <property type="nucleotide sequence ID" value="NZ_JAGXOE010000009.1"/>
</dbReference>
<proteinExistence type="predicted"/>
<dbReference type="Proteomes" id="UP000676853">
    <property type="component" value="Unassembled WGS sequence"/>
</dbReference>
<dbReference type="InterPro" id="IPR052523">
    <property type="entry name" value="Trichothecene_AcTrans"/>
</dbReference>
<dbReference type="PROSITE" id="PS51186">
    <property type="entry name" value="GNAT"/>
    <property type="match status" value="1"/>
</dbReference>